<evidence type="ECO:0000313" key="2">
    <source>
        <dbReference type="EMBL" id="AFY91080.1"/>
    </source>
</evidence>
<evidence type="ECO:0000256" key="1">
    <source>
        <dbReference type="SAM" id="MobiDB-lite"/>
    </source>
</evidence>
<dbReference type="Proteomes" id="UP000010384">
    <property type="component" value="Plasmid pCHRO.01"/>
</dbReference>
<proteinExistence type="predicted"/>
<dbReference type="OrthoDB" id="9815925at2"/>
<keyword evidence="3" id="KW-1185">Reference proteome</keyword>
<dbReference type="AlphaFoldDB" id="K9U8A7"/>
<feature type="compositionally biased region" description="Basic and acidic residues" evidence="1">
    <location>
        <begin position="24"/>
        <end position="44"/>
    </location>
</feature>
<protein>
    <recommendedName>
        <fullName evidence="4">Zinc-ribbon domain-containing protein</fullName>
    </recommendedName>
</protein>
<evidence type="ECO:0000313" key="3">
    <source>
        <dbReference type="Proteomes" id="UP000010384"/>
    </source>
</evidence>
<geneLocation type="plasmid" evidence="2 3">
    <name>pCHRO.01</name>
</geneLocation>
<gene>
    <name evidence="2" type="ORF">Chro_5732</name>
</gene>
<dbReference type="KEGG" id="cthe:Chro_5732"/>
<dbReference type="EMBL" id="CP003598">
    <property type="protein sequence ID" value="AFY91080.1"/>
    <property type="molecule type" value="Genomic_DNA"/>
</dbReference>
<keyword evidence="2" id="KW-0614">Plasmid</keyword>
<evidence type="ECO:0008006" key="4">
    <source>
        <dbReference type="Google" id="ProtNLM"/>
    </source>
</evidence>
<dbReference type="InParanoid" id="K9U8A7"/>
<reference evidence="2 3" key="1">
    <citation type="submission" date="2012-06" db="EMBL/GenBank/DDBJ databases">
        <title>Finished plasmid 1 of genome of Chroococcidiopsis thermalis PCC 7203.</title>
        <authorList>
            <consortium name="US DOE Joint Genome Institute"/>
            <person name="Gugger M."/>
            <person name="Coursin T."/>
            <person name="Rippka R."/>
            <person name="Tandeau De Marsac N."/>
            <person name="Huntemann M."/>
            <person name="Wei C.-L."/>
            <person name="Han J."/>
            <person name="Detter J.C."/>
            <person name="Han C."/>
            <person name="Tapia R."/>
            <person name="Davenport K."/>
            <person name="Daligault H."/>
            <person name="Erkkila T."/>
            <person name="Gu W."/>
            <person name="Munk A.C.C."/>
            <person name="Teshima H."/>
            <person name="Xu Y."/>
            <person name="Chain P."/>
            <person name="Chen A."/>
            <person name="Krypides N."/>
            <person name="Mavromatis K."/>
            <person name="Markowitz V."/>
            <person name="Szeto E."/>
            <person name="Ivanova N."/>
            <person name="Mikhailova N."/>
            <person name="Ovchinnikova G."/>
            <person name="Pagani I."/>
            <person name="Pati A."/>
            <person name="Goodwin L."/>
            <person name="Peters L."/>
            <person name="Pitluck S."/>
            <person name="Woyke T."/>
            <person name="Kerfeld C."/>
        </authorList>
    </citation>
    <scope>NUCLEOTIDE SEQUENCE [LARGE SCALE GENOMIC DNA]</scope>
    <source>
        <strain evidence="2 3">PCC 7203</strain>
        <plasmid evidence="2 3">pCHRO.01</plasmid>
    </source>
</reference>
<feature type="region of interest" description="Disordered" evidence="1">
    <location>
        <begin position="14"/>
        <end position="44"/>
    </location>
</feature>
<accession>K9U8A7</accession>
<organism evidence="2 3">
    <name type="scientific">Chroococcidiopsis thermalis (strain PCC 7203)</name>
    <dbReference type="NCBI Taxonomy" id="251229"/>
    <lineage>
        <taxon>Bacteria</taxon>
        <taxon>Bacillati</taxon>
        <taxon>Cyanobacteriota</taxon>
        <taxon>Cyanophyceae</taxon>
        <taxon>Chroococcidiopsidales</taxon>
        <taxon>Chroococcidiopsidaceae</taxon>
        <taxon>Chroococcidiopsis</taxon>
    </lineage>
</organism>
<sequence>MGLGHIFRELLGDDRHGHHRQDRHNKDRDRHHNRHHDYDDRDRHHDYYYDYGDREDCHSIPSRSRRYQPSYHDGMAASTPVVICLSCERENPYDAKFCIECGSVLRISH</sequence>
<dbReference type="HOGENOM" id="CLU_2179163_0_0_3"/>
<name>K9U8A7_CHRTP</name>